<dbReference type="GO" id="GO:0006508">
    <property type="term" value="P:proteolysis"/>
    <property type="evidence" value="ECO:0007669"/>
    <property type="project" value="UniProtKB-KW"/>
</dbReference>
<dbReference type="PROSITE" id="PS51767">
    <property type="entry name" value="PEPTIDASE_A1"/>
    <property type="match status" value="1"/>
</dbReference>
<dbReference type="GO" id="GO:0000324">
    <property type="term" value="C:fungal-type vacuole"/>
    <property type="evidence" value="ECO:0007669"/>
    <property type="project" value="TreeGrafter"/>
</dbReference>
<keyword evidence="4" id="KW-0645">Protease</keyword>
<dbReference type="OrthoDB" id="15189at2759"/>
<dbReference type="PRINTS" id="PR00792">
    <property type="entry name" value="PEPSIN"/>
</dbReference>
<organism evidence="6 7">
    <name type="scientific">Phialocephala subalpina</name>
    <dbReference type="NCBI Taxonomy" id="576137"/>
    <lineage>
        <taxon>Eukaryota</taxon>
        <taxon>Fungi</taxon>
        <taxon>Dikarya</taxon>
        <taxon>Ascomycota</taxon>
        <taxon>Pezizomycotina</taxon>
        <taxon>Leotiomycetes</taxon>
        <taxon>Helotiales</taxon>
        <taxon>Mollisiaceae</taxon>
        <taxon>Phialocephala</taxon>
        <taxon>Phialocephala fortinii species complex</taxon>
    </lineage>
</organism>
<feature type="domain" description="Peptidase A1" evidence="5">
    <location>
        <begin position="100"/>
        <end position="442"/>
    </location>
</feature>
<comment type="similarity">
    <text evidence="1 4">Belongs to the peptidase A1 family.</text>
</comment>
<keyword evidence="2 4" id="KW-0064">Aspartyl protease</keyword>
<dbReference type="PANTHER" id="PTHR47966:SF47">
    <property type="entry name" value="ENDOPEPTIDASE, PUTATIVE (AFU_ORTHOLOGUE AFUA_3G01220)-RELATED"/>
    <property type="match status" value="1"/>
</dbReference>
<evidence type="ECO:0000313" key="6">
    <source>
        <dbReference type="EMBL" id="CZR52460.1"/>
    </source>
</evidence>
<dbReference type="Pfam" id="PF00026">
    <property type="entry name" value="Asp"/>
    <property type="match status" value="1"/>
</dbReference>
<gene>
    <name evidence="6" type="ORF">PAC_02337</name>
</gene>
<proteinExistence type="inferred from homology"/>
<dbReference type="InterPro" id="IPR001461">
    <property type="entry name" value="Aspartic_peptidase_A1"/>
</dbReference>
<sequence>MQSYHHLVKSFRINPDMHITLVSITLSFFLATISAVVTPTHGFLDFYANVQKNGQKRMIGSKASIIPLTRRLSPHLKSRSRRNLQTGDANLTASSLGTNFLAEVTFGTQTFPLVIDTGSSDTWVPATNVECVDPDTNNAVNQSVCAFGPLFQDAAALTPIPGIVMNQTYVSGEFMTGPMYLEQVTLGGLTINQTQVSIVTSAFWEGDGVNSGILGLSSPNTTAAVSTKNGDQVIYNPILTNMFNKNMTNPFFSLALDKATSGPAGYFVIGGLPPVAHDNDFTTVPIELKTEEFGTKLPGPTFTDYLVNVTGFSYNGKTGDTGGVRNLQMIVDSGTTTNVVPAKVAACINDLFTPPGRYNKTIGGFQVACNVSAPSVGIQIGNNTFPINPAATIFEAEPGICTSGWEAGGDPKDPDTEFFLGDVFLTNVVAVFDLGAMQMHFASRK</sequence>
<dbReference type="Gene3D" id="2.40.70.10">
    <property type="entry name" value="Acid Proteases"/>
    <property type="match status" value="2"/>
</dbReference>
<evidence type="ECO:0000256" key="3">
    <source>
        <dbReference type="PIRSR" id="PIRSR601461-1"/>
    </source>
</evidence>
<evidence type="ECO:0000313" key="7">
    <source>
        <dbReference type="Proteomes" id="UP000184330"/>
    </source>
</evidence>
<evidence type="ECO:0000256" key="2">
    <source>
        <dbReference type="ARBA" id="ARBA00022750"/>
    </source>
</evidence>
<dbReference type="PANTHER" id="PTHR47966">
    <property type="entry name" value="BETA-SITE APP-CLEAVING ENZYME, ISOFORM A-RELATED"/>
    <property type="match status" value="1"/>
</dbReference>
<dbReference type="Proteomes" id="UP000184330">
    <property type="component" value="Unassembled WGS sequence"/>
</dbReference>
<dbReference type="SUPFAM" id="SSF50630">
    <property type="entry name" value="Acid proteases"/>
    <property type="match status" value="1"/>
</dbReference>
<dbReference type="InterPro" id="IPR034164">
    <property type="entry name" value="Pepsin-like_dom"/>
</dbReference>
<dbReference type="EMBL" id="FJOG01000002">
    <property type="protein sequence ID" value="CZR52460.1"/>
    <property type="molecule type" value="Genomic_DNA"/>
</dbReference>
<keyword evidence="7" id="KW-1185">Reference proteome</keyword>
<dbReference type="InterPro" id="IPR021109">
    <property type="entry name" value="Peptidase_aspartic_dom_sf"/>
</dbReference>
<dbReference type="InterPro" id="IPR033121">
    <property type="entry name" value="PEPTIDASE_A1"/>
</dbReference>
<dbReference type="AlphaFoldDB" id="A0A1L7WI62"/>
<name>A0A1L7WI62_9HELO</name>
<dbReference type="GO" id="GO:0004190">
    <property type="term" value="F:aspartic-type endopeptidase activity"/>
    <property type="evidence" value="ECO:0007669"/>
    <property type="project" value="UniProtKB-KW"/>
</dbReference>
<dbReference type="CDD" id="cd05471">
    <property type="entry name" value="pepsin_like"/>
    <property type="match status" value="1"/>
</dbReference>
<dbReference type="InterPro" id="IPR001969">
    <property type="entry name" value="Aspartic_peptidase_AS"/>
</dbReference>
<dbReference type="PROSITE" id="PS00141">
    <property type="entry name" value="ASP_PROTEASE"/>
    <property type="match status" value="1"/>
</dbReference>
<dbReference type="STRING" id="576137.A0A1L7WI62"/>
<feature type="active site" evidence="3">
    <location>
        <position position="332"/>
    </location>
</feature>
<feature type="active site" evidence="3">
    <location>
        <position position="116"/>
    </location>
</feature>
<evidence type="ECO:0000256" key="1">
    <source>
        <dbReference type="ARBA" id="ARBA00007447"/>
    </source>
</evidence>
<evidence type="ECO:0000259" key="5">
    <source>
        <dbReference type="PROSITE" id="PS51767"/>
    </source>
</evidence>
<keyword evidence="4" id="KW-0378">Hydrolase</keyword>
<evidence type="ECO:0000256" key="4">
    <source>
        <dbReference type="RuleBase" id="RU000454"/>
    </source>
</evidence>
<accession>A0A1L7WI62</accession>
<protein>
    <recommendedName>
        <fullName evidence="5">Peptidase A1 domain-containing protein</fullName>
    </recommendedName>
</protein>
<reference evidence="6 7" key="1">
    <citation type="submission" date="2016-03" db="EMBL/GenBank/DDBJ databases">
        <authorList>
            <person name="Ploux O."/>
        </authorList>
    </citation>
    <scope>NUCLEOTIDE SEQUENCE [LARGE SCALE GENOMIC DNA]</scope>
    <source>
        <strain evidence="6 7">UAMH 11012</strain>
    </source>
</reference>